<keyword evidence="3" id="KW-1185">Reference proteome</keyword>
<dbReference type="EMBL" id="KN826013">
    <property type="protein sequence ID" value="KIK80468.1"/>
    <property type="molecule type" value="Genomic_DNA"/>
</dbReference>
<accession>A0A0D0CY27</accession>
<reference evidence="2 3" key="1">
    <citation type="submission" date="2014-04" db="EMBL/GenBank/DDBJ databases">
        <authorList>
            <consortium name="DOE Joint Genome Institute"/>
            <person name="Kuo A."/>
            <person name="Kohler A."/>
            <person name="Jargeat P."/>
            <person name="Nagy L.G."/>
            <person name="Floudas D."/>
            <person name="Copeland A."/>
            <person name="Barry K.W."/>
            <person name="Cichocki N."/>
            <person name="Veneault-Fourrey C."/>
            <person name="LaButti K."/>
            <person name="Lindquist E.A."/>
            <person name="Lipzen A."/>
            <person name="Lundell T."/>
            <person name="Morin E."/>
            <person name="Murat C."/>
            <person name="Sun H."/>
            <person name="Tunlid A."/>
            <person name="Henrissat B."/>
            <person name="Grigoriev I.V."/>
            <person name="Hibbett D.S."/>
            <person name="Martin F."/>
            <person name="Nordberg H.P."/>
            <person name="Cantor M.N."/>
            <person name="Hua S.X."/>
        </authorList>
    </citation>
    <scope>NUCLEOTIDE SEQUENCE [LARGE SCALE GENOMIC DNA]</scope>
    <source>
        <strain evidence="2 3">Ve08.2h10</strain>
    </source>
</reference>
<gene>
    <name evidence="2" type="ORF">PAXRUDRAFT_158633</name>
</gene>
<feature type="compositionally biased region" description="Polar residues" evidence="1">
    <location>
        <begin position="81"/>
        <end position="91"/>
    </location>
</feature>
<proteinExistence type="predicted"/>
<evidence type="ECO:0000313" key="2">
    <source>
        <dbReference type="EMBL" id="KIK80468.1"/>
    </source>
</evidence>
<dbReference type="Proteomes" id="UP000054538">
    <property type="component" value="Unassembled WGS sequence"/>
</dbReference>
<sequence>MPVWLVCGDEHIPPDMNIEKPVLFTYPDHIIKVKYHEASVTVCPFECIYFGPGGISCHVHTHHTYTGKRKFPTEVRPQPGPSTQGATSSTS</sequence>
<organism evidence="2 3">
    <name type="scientific">Paxillus rubicundulus Ve08.2h10</name>
    <dbReference type="NCBI Taxonomy" id="930991"/>
    <lineage>
        <taxon>Eukaryota</taxon>
        <taxon>Fungi</taxon>
        <taxon>Dikarya</taxon>
        <taxon>Basidiomycota</taxon>
        <taxon>Agaricomycotina</taxon>
        <taxon>Agaricomycetes</taxon>
        <taxon>Agaricomycetidae</taxon>
        <taxon>Boletales</taxon>
        <taxon>Paxilineae</taxon>
        <taxon>Paxillaceae</taxon>
        <taxon>Paxillus</taxon>
    </lineage>
</organism>
<dbReference type="InParanoid" id="A0A0D0CY27"/>
<dbReference type="HOGENOM" id="CLU_2427688_0_0_1"/>
<evidence type="ECO:0000313" key="3">
    <source>
        <dbReference type="Proteomes" id="UP000054538"/>
    </source>
</evidence>
<reference evidence="3" key="2">
    <citation type="submission" date="2015-01" db="EMBL/GenBank/DDBJ databases">
        <title>Evolutionary Origins and Diversification of the Mycorrhizal Mutualists.</title>
        <authorList>
            <consortium name="DOE Joint Genome Institute"/>
            <consortium name="Mycorrhizal Genomics Consortium"/>
            <person name="Kohler A."/>
            <person name="Kuo A."/>
            <person name="Nagy L.G."/>
            <person name="Floudas D."/>
            <person name="Copeland A."/>
            <person name="Barry K.W."/>
            <person name="Cichocki N."/>
            <person name="Veneault-Fourrey C."/>
            <person name="LaButti K."/>
            <person name="Lindquist E.A."/>
            <person name="Lipzen A."/>
            <person name="Lundell T."/>
            <person name="Morin E."/>
            <person name="Murat C."/>
            <person name="Riley R."/>
            <person name="Ohm R."/>
            <person name="Sun H."/>
            <person name="Tunlid A."/>
            <person name="Henrissat B."/>
            <person name="Grigoriev I.V."/>
            <person name="Hibbett D.S."/>
            <person name="Martin F."/>
        </authorList>
    </citation>
    <scope>NUCLEOTIDE SEQUENCE [LARGE SCALE GENOMIC DNA]</scope>
    <source>
        <strain evidence="3">Ve08.2h10</strain>
    </source>
</reference>
<dbReference type="AlphaFoldDB" id="A0A0D0CY27"/>
<feature type="region of interest" description="Disordered" evidence="1">
    <location>
        <begin position="68"/>
        <end position="91"/>
    </location>
</feature>
<protein>
    <submittedName>
        <fullName evidence="2">Uncharacterized protein</fullName>
    </submittedName>
</protein>
<dbReference type="OrthoDB" id="2643173at2759"/>
<name>A0A0D0CY27_9AGAM</name>
<evidence type="ECO:0000256" key="1">
    <source>
        <dbReference type="SAM" id="MobiDB-lite"/>
    </source>
</evidence>